<keyword evidence="3 6" id="KW-0812">Transmembrane</keyword>
<evidence type="ECO:0000313" key="8">
    <source>
        <dbReference type="Proteomes" id="UP000267430"/>
    </source>
</evidence>
<feature type="transmembrane region" description="Helical" evidence="6">
    <location>
        <begin position="72"/>
        <end position="89"/>
    </location>
</feature>
<keyword evidence="2" id="KW-1003">Cell membrane</keyword>
<sequence>MPDLQTTYKRHLKYLLYFLAICAFGWGFTDYQDVFAGLALGTAFGVFNLWLINRRMRAFEAAINSGEKFRSLGTMSRLASAALAAIIALEYPEQFNLISVVLGLMTAYIVIVIDFLIHLKRR</sequence>
<dbReference type="EMBL" id="RYZZ01000005">
    <property type="protein sequence ID" value="RUQ31504.1"/>
    <property type="molecule type" value="Genomic_DNA"/>
</dbReference>
<evidence type="ECO:0000256" key="6">
    <source>
        <dbReference type="SAM" id="Phobius"/>
    </source>
</evidence>
<keyword evidence="5 6" id="KW-0472">Membrane</keyword>
<dbReference type="Proteomes" id="UP000267430">
    <property type="component" value="Unassembled WGS sequence"/>
</dbReference>
<accession>A0A3S0W2Y0</accession>
<evidence type="ECO:0000256" key="4">
    <source>
        <dbReference type="ARBA" id="ARBA00022989"/>
    </source>
</evidence>
<comment type="subcellular location">
    <subcellularLocation>
        <location evidence="1">Cell membrane</location>
        <topology evidence="1">Multi-pass membrane protein</topology>
    </subcellularLocation>
</comment>
<dbReference type="InterPro" id="IPR039072">
    <property type="entry name" value="ATP_synth_I_Bacilli"/>
</dbReference>
<gene>
    <name evidence="7" type="ORF">ELQ35_03920</name>
</gene>
<dbReference type="RefSeq" id="WP_126863527.1">
    <property type="nucleotide sequence ID" value="NZ_JAUSTX010000004.1"/>
</dbReference>
<evidence type="ECO:0000256" key="3">
    <source>
        <dbReference type="ARBA" id="ARBA00022692"/>
    </source>
</evidence>
<dbReference type="InterPro" id="IPR005598">
    <property type="entry name" value="ATP_synth_I"/>
</dbReference>
<reference evidence="7 8" key="1">
    <citation type="submission" date="2018-12" db="EMBL/GenBank/DDBJ databases">
        <title>Bacillus chawlae sp. nov., Bacillus glennii sp. nov., and Bacillus saganii sp. nov. Isolated from the Vehicle Assembly Building at Kennedy Space Center where the Viking Spacecraft were Assembled.</title>
        <authorList>
            <person name="Seuylemezian A."/>
            <person name="Vaishampayan P."/>
        </authorList>
    </citation>
    <scope>NUCLEOTIDE SEQUENCE [LARGE SCALE GENOMIC DNA]</scope>
    <source>
        <strain evidence="7 8">L5</strain>
    </source>
</reference>
<dbReference type="AlphaFoldDB" id="A0A3S0W2Y0"/>
<dbReference type="PANTHER" id="PTHR40035:SF1">
    <property type="entry name" value="ATP SYNTHASE PROTEIN I"/>
    <property type="match status" value="1"/>
</dbReference>
<proteinExistence type="predicted"/>
<comment type="caution">
    <text evidence="7">The sequence shown here is derived from an EMBL/GenBank/DDBJ whole genome shotgun (WGS) entry which is preliminary data.</text>
</comment>
<feature type="transmembrane region" description="Helical" evidence="6">
    <location>
        <begin position="95"/>
        <end position="117"/>
    </location>
</feature>
<dbReference type="GO" id="GO:0005886">
    <property type="term" value="C:plasma membrane"/>
    <property type="evidence" value="ECO:0007669"/>
    <property type="project" value="UniProtKB-SubCell"/>
</dbReference>
<feature type="transmembrane region" description="Helical" evidence="6">
    <location>
        <begin position="12"/>
        <end position="28"/>
    </location>
</feature>
<dbReference type="PANTHER" id="PTHR40035">
    <property type="entry name" value="ATP SYNTHASE PROTEIN I"/>
    <property type="match status" value="1"/>
</dbReference>
<keyword evidence="4 6" id="KW-1133">Transmembrane helix</keyword>
<evidence type="ECO:0000256" key="5">
    <source>
        <dbReference type="ARBA" id="ARBA00023136"/>
    </source>
</evidence>
<name>A0A3S0W2Y0_9BACI</name>
<evidence type="ECO:0000256" key="1">
    <source>
        <dbReference type="ARBA" id="ARBA00004651"/>
    </source>
</evidence>
<evidence type="ECO:0000256" key="2">
    <source>
        <dbReference type="ARBA" id="ARBA00022475"/>
    </source>
</evidence>
<dbReference type="OrthoDB" id="2355635at2"/>
<organism evidence="7 8">
    <name type="scientific">Peribacillus cavernae</name>
    <dbReference type="NCBI Taxonomy" id="1674310"/>
    <lineage>
        <taxon>Bacteria</taxon>
        <taxon>Bacillati</taxon>
        <taxon>Bacillota</taxon>
        <taxon>Bacilli</taxon>
        <taxon>Bacillales</taxon>
        <taxon>Bacillaceae</taxon>
        <taxon>Peribacillus</taxon>
    </lineage>
</organism>
<keyword evidence="8" id="KW-1185">Reference proteome</keyword>
<evidence type="ECO:0000313" key="7">
    <source>
        <dbReference type="EMBL" id="RUQ31504.1"/>
    </source>
</evidence>
<feature type="transmembrane region" description="Helical" evidence="6">
    <location>
        <begin position="34"/>
        <end position="52"/>
    </location>
</feature>
<dbReference type="Pfam" id="PF03899">
    <property type="entry name" value="ATP-synt_I"/>
    <property type="match status" value="1"/>
</dbReference>
<protein>
    <submittedName>
        <fullName evidence="7">ATP synthase subunit I</fullName>
    </submittedName>
</protein>